<dbReference type="SUPFAM" id="SSF46785">
    <property type="entry name" value="Winged helix' DNA-binding domain"/>
    <property type="match status" value="1"/>
</dbReference>
<evidence type="ECO:0000259" key="5">
    <source>
        <dbReference type="PROSITE" id="PS50931"/>
    </source>
</evidence>
<keyword evidence="7" id="KW-1185">Reference proteome</keyword>
<dbReference type="Gene3D" id="1.10.10.10">
    <property type="entry name" value="Winged helix-like DNA-binding domain superfamily/Winged helix DNA-binding domain"/>
    <property type="match status" value="1"/>
</dbReference>
<protein>
    <submittedName>
        <fullName evidence="6">Transcriptional regulator, LysR family</fullName>
    </submittedName>
</protein>
<evidence type="ECO:0000256" key="4">
    <source>
        <dbReference type="ARBA" id="ARBA00023163"/>
    </source>
</evidence>
<organism evidence="6 7">
    <name type="scientific">Lysobacter capsici AZ78</name>
    <dbReference type="NCBI Taxonomy" id="1444315"/>
    <lineage>
        <taxon>Bacteria</taxon>
        <taxon>Pseudomonadati</taxon>
        <taxon>Pseudomonadota</taxon>
        <taxon>Gammaproteobacteria</taxon>
        <taxon>Lysobacterales</taxon>
        <taxon>Lysobacteraceae</taxon>
        <taxon>Lysobacter</taxon>
    </lineage>
</organism>
<comment type="similarity">
    <text evidence="1">Belongs to the LysR transcriptional regulatory family.</text>
</comment>
<comment type="caution">
    <text evidence="6">The sequence shown here is derived from an EMBL/GenBank/DDBJ whole genome shotgun (WGS) entry which is preliminary data.</text>
</comment>
<dbReference type="PANTHER" id="PTHR30537:SF80">
    <property type="entry name" value="TRANSCRIPTIONAL REGULATOR"/>
    <property type="match status" value="1"/>
</dbReference>
<proteinExistence type="inferred from homology"/>
<keyword evidence="3" id="KW-0238">DNA-binding</keyword>
<dbReference type="Pfam" id="PF03466">
    <property type="entry name" value="LysR_substrate"/>
    <property type="match status" value="1"/>
</dbReference>
<dbReference type="FunFam" id="1.10.10.10:FF:000001">
    <property type="entry name" value="LysR family transcriptional regulator"/>
    <property type="match status" value="1"/>
</dbReference>
<dbReference type="GO" id="GO:0003677">
    <property type="term" value="F:DNA binding"/>
    <property type="evidence" value="ECO:0007669"/>
    <property type="project" value="UniProtKB-KW"/>
</dbReference>
<evidence type="ECO:0000256" key="1">
    <source>
        <dbReference type="ARBA" id="ARBA00009437"/>
    </source>
</evidence>
<dbReference type="AlphaFoldDB" id="A0A108UD84"/>
<accession>A0A108UD84</accession>
<reference evidence="6 7" key="1">
    <citation type="journal article" date="2014" name="Genome Announc.">
        <title>Draft Genome Sequence of Lysobacter capsici AZ78, a Bacterium Antagonistic to Plant-Pathogenic Oomycetes.</title>
        <authorList>
            <person name="Puopolo G."/>
            <person name="Sonego P."/>
            <person name="Engelen K."/>
            <person name="Pertot I."/>
        </authorList>
    </citation>
    <scope>NUCLEOTIDE SEQUENCE [LARGE SCALE GENOMIC DNA]</scope>
    <source>
        <strain evidence="6 7">AZ78</strain>
    </source>
</reference>
<keyword evidence="2" id="KW-0805">Transcription regulation</keyword>
<dbReference type="Pfam" id="PF00126">
    <property type="entry name" value="HTH_1"/>
    <property type="match status" value="1"/>
</dbReference>
<dbReference type="RefSeq" id="WP_036114697.1">
    <property type="nucleotide sequence ID" value="NZ_JAJA02000001.1"/>
</dbReference>
<dbReference type="InterPro" id="IPR058163">
    <property type="entry name" value="LysR-type_TF_proteobact-type"/>
</dbReference>
<dbReference type="InterPro" id="IPR005119">
    <property type="entry name" value="LysR_subst-bd"/>
</dbReference>
<sequence length="303" mass="34005">MDTLRGMRTFVRAVELGSLSAVARELQTTQPTVSKTVAALEQELGVRLLQRSTTHLAPTEQGRRFYERARRVLEEYGEAVADARGLTETPTGLLRVSAPVSIGVLRLNRLVQEFLASYPQIEIELILNDRYVDLVEEGMDAALRLGANLPPNAVARRIALSPRALVASQAYLRAHPPIDTPQDVLNHNYLRFAWASESVELQGPNGEVQRLQANGRYRINNSLGIRESFLIGAGVGLAPAWLVQDLIDSGELSWVLPQWRASAHEVYLLYPARRYLPLRTRVFLEFLRERLLELPGFFDVENA</sequence>
<dbReference type="PROSITE" id="PS50931">
    <property type="entry name" value="HTH_LYSR"/>
    <property type="match status" value="1"/>
</dbReference>
<dbReference type="PRINTS" id="PR00039">
    <property type="entry name" value="HTHLYSR"/>
</dbReference>
<dbReference type="Proteomes" id="UP000023435">
    <property type="component" value="Unassembled WGS sequence"/>
</dbReference>
<name>A0A108UD84_9GAMM</name>
<dbReference type="SUPFAM" id="SSF53850">
    <property type="entry name" value="Periplasmic binding protein-like II"/>
    <property type="match status" value="1"/>
</dbReference>
<dbReference type="OrthoDB" id="9810065at2"/>
<dbReference type="PANTHER" id="PTHR30537">
    <property type="entry name" value="HTH-TYPE TRANSCRIPTIONAL REGULATOR"/>
    <property type="match status" value="1"/>
</dbReference>
<dbReference type="InterPro" id="IPR036388">
    <property type="entry name" value="WH-like_DNA-bd_sf"/>
</dbReference>
<feature type="domain" description="HTH lysR-type" evidence="5">
    <location>
        <begin position="1"/>
        <end position="59"/>
    </location>
</feature>
<evidence type="ECO:0000256" key="3">
    <source>
        <dbReference type="ARBA" id="ARBA00023125"/>
    </source>
</evidence>
<evidence type="ECO:0000256" key="2">
    <source>
        <dbReference type="ARBA" id="ARBA00023015"/>
    </source>
</evidence>
<dbReference type="InterPro" id="IPR000847">
    <property type="entry name" value="LysR_HTH_N"/>
</dbReference>
<dbReference type="InterPro" id="IPR036390">
    <property type="entry name" value="WH_DNA-bd_sf"/>
</dbReference>
<dbReference type="GO" id="GO:0003700">
    <property type="term" value="F:DNA-binding transcription factor activity"/>
    <property type="evidence" value="ECO:0007669"/>
    <property type="project" value="InterPro"/>
</dbReference>
<gene>
    <name evidence="6" type="ORF">AZ78_4638</name>
</gene>
<keyword evidence="4" id="KW-0804">Transcription</keyword>
<dbReference type="Gene3D" id="3.40.190.290">
    <property type="match status" value="1"/>
</dbReference>
<dbReference type="EMBL" id="JAJA02000001">
    <property type="protein sequence ID" value="KWS07078.1"/>
    <property type="molecule type" value="Genomic_DNA"/>
</dbReference>
<evidence type="ECO:0000313" key="7">
    <source>
        <dbReference type="Proteomes" id="UP000023435"/>
    </source>
</evidence>
<evidence type="ECO:0000313" key="6">
    <source>
        <dbReference type="EMBL" id="KWS07078.1"/>
    </source>
</evidence>
<dbReference type="CDD" id="cd08422">
    <property type="entry name" value="PBP2_CrgA_like"/>
    <property type="match status" value="1"/>
</dbReference>